<keyword evidence="3" id="KW-1003">Cell membrane</keyword>
<protein>
    <submittedName>
        <fullName evidence="7">Uncharacterized protein</fullName>
    </submittedName>
</protein>
<evidence type="ECO:0000256" key="3">
    <source>
        <dbReference type="ARBA" id="ARBA00022475"/>
    </source>
</evidence>
<dbReference type="Pfam" id="PF05423">
    <property type="entry name" value="Mycobact_memb"/>
    <property type="match status" value="1"/>
</dbReference>
<dbReference type="PDB" id="8EM5">
    <property type="method" value="X-ray"/>
    <property type="resolution" value="1.95 A"/>
    <property type="chains" value="A/B/C/D/E/F=37-134"/>
</dbReference>
<evidence type="ECO:0000313" key="7">
    <source>
        <dbReference type="EMBL" id="EHI13771.1"/>
    </source>
</evidence>
<evidence type="ECO:0000256" key="4">
    <source>
        <dbReference type="ARBA" id="ARBA00022692"/>
    </source>
</evidence>
<dbReference type="SMR" id="G7CDU2"/>
<comment type="subcellular location">
    <subcellularLocation>
        <location evidence="1">Cell membrane</location>
    </subcellularLocation>
</comment>
<dbReference type="Gene3D" id="2.60.40.2880">
    <property type="entry name" value="MmpS1-5, C-terminal soluble domain"/>
    <property type="match status" value="1"/>
</dbReference>
<dbReference type="Proteomes" id="UP000004915">
    <property type="component" value="Unassembled WGS sequence"/>
</dbReference>
<dbReference type="EMBL" id="AGVE01000024">
    <property type="protein sequence ID" value="EHI13771.1"/>
    <property type="molecule type" value="Genomic_DNA"/>
</dbReference>
<keyword evidence="8" id="KW-1185">Reference proteome</keyword>
<evidence type="ECO:0000256" key="2">
    <source>
        <dbReference type="ARBA" id="ARBA00007531"/>
    </source>
</evidence>
<sequence>MPLLIAAVVAVGAFAVDRVRQIFAAESHIVTPIVFADDPEPFDPKVVTYEIFGTPGAVVDINYLDLDARTQRVNDVTLPWSITLSTTAPSALAHIVAQGNADHIGCRIIVDGELRVESVSTGVNAQTYCIEKSA</sequence>
<comment type="similarity">
    <text evidence="2">Belongs to the MmpS family.</text>
</comment>
<evidence type="ECO:0007829" key="9">
    <source>
        <dbReference type="PDB" id="8EM5"/>
    </source>
</evidence>
<evidence type="ECO:0000313" key="8">
    <source>
        <dbReference type="Proteomes" id="UP000004915"/>
    </source>
</evidence>
<organism evidence="7 8">
    <name type="scientific">Mycolicibacterium thermoresistibile (strain ATCC 19527 / DSM 44167 / CIP 105390 / JCM 6362 / NCTC 10409 / 316)</name>
    <name type="common">Mycobacterium thermoresistibile</name>
    <dbReference type="NCBI Taxonomy" id="1078020"/>
    <lineage>
        <taxon>Bacteria</taxon>
        <taxon>Bacillati</taxon>
        <taxon>Actinomycetota</taxon>
        <taxon>Actinomycetes</taxon>
        <taxon>Mycobacteriales</taxon>
        <taxon>Mycobacteriaceae</taxon>
        <taxon>Mycolicibacterium</taxon>
    </lineage>
</organism>
<gene>
    <name evidence="7" type="ORF">KEK_05752</name>
</gene>
<evidence type="ECO:0000256" key="1">
    <source>
        <dbReference type="ARBA" id="ARBA00004236"/>
    </source>
</evidence>
<evidence type="ECO:0000256" key="5">
    <source>
        <dbReference type="ARBA" id="ARBA00022989"/>
    </source>
</evidence>
<dbReference type="GO" id="GO:0005886">
    <property type="term" value="C:plasma membrane"/>
    <property type="evidence" value="ECO:0007669"/>
    <property type="project" value="UniProtKB-SubCell"/>
</dbReference>
<reference evidence="7 8" key="1">
    <citation type="submission" date="2011-11" db="EMBL/GenBank/DDBJ databases">
        <authorList>
            <consortium name="Tuberculosis Structural Genomics Consortium"/>
            <person name="Ioerger T.R."/>
        </authorList>
    </citation>
    <scope>NUCLEOTIDE SEQUENCE [LARGE SCALE GENOMIC DNA]</scope>
    <source>
        <strain evidence="8">ATCC 19527 / DSM 44167 / CIP 105390 / JCM 6362 / NCTC 10409 / 316</strain>
    </source>
</reference>
<feature type="disulfide bond" evidence="9">
    <location>
        <begin position="106"/>
        <end position="129"/>
    </location>
</feature>
<dbReference type="InterPro" id="IPR038468">
    <property type="entry name" value="MmpS_C"/>
</dbReference>
<comment type="caution">
    <text evidence="7">The sequence shown here is derived from an EMBL/GenBank/DDBJ whole genome shotgun (WGS) entry which is preliminary data.</text>
</comment>
<evidence type="ECO:0000256" key="6">
    <source>
        <dbReference type="ARBA" id="ARBA00023136"/>
    </source>
</evidence>
<keyword evidence="5" id="KW-1133">Transmembrane helix</keyword>
<keyword evidence="4" id="KW-0812">Transmembrane</keyword>
<dbReference type="InterPro" id="IPR008693">
    <property type="entry name" value="MmpS"/>
</dbReference>
<dbReference type="AlphaFoldDB" id="G7CDU2"/>
<keyword evidence="6" id="KW-0472">Membrane</keyword>
<name>G7CDU2_MYCT3</name>
<dbReference type="PATRIC" id="fig|1078020.3.peg.1143"/>
<reference evidence="9" key="2">
    <citation type="journal article" date="2024" name="Metallomics">
        <title>The structure of Mycobacterium thermoresistibile MmpS5 reveals a conserved disulfide bond across mycobacteria.</title>
        <authorList>
            <person name="Cuthbert B.J."/>
            <person name="Mendoza J."/>
            <person name="de Miranda R."/>
            <person name="Papavinasasundaram K."/>
            <person name="Sassetti C.M."/>
            <person name="Goulding C.W."/>
        </authorList>
    </citation>
    <scope>X-RAY CRYSTALLOGRAPHY (1.95 ANGSTROMS) OF 37-134</scope>
    <scope>DISULFIDE BONDS</scope>
</reference>
<dbReference type="eggNOG" id="ENOG50329W4">
    <property type="taxonomic scope" value="Bacteria"/>
</dbReference>
<accession>G7CDU2</accession>
<keyword evidence="9" id="KW-0002">3D-structure</keyword>
<proteinExistence type="evidence at protein level"/>